<evidence type="ECO:0000313" key="3">
    <source>
        <dbReference type="Proteomes" id="UP001597018"/>
    </source>
</evidence>
<organism evidence="2 3">
    <name type="scientific">Saccharopolyspora rosea</name>
    <dbReference type="NCBI Taxonomy" id="524884"/>
    <lineage>
        <taxon>Bacteria</taxon>
        <taxon>Bacillati</taxon>
        <taxon>Actinomycetota</taxon>
        <taxon>Actinomycetes</taxon>
        <taxon>Pseudonocardiales</taxon>
        <taxon>Pseudonocardiaceae</taxon>
        <taxon>Saccharopolyspora</taxon>
    </lineage>
</organism>
<protein>
    <submittedName>
        <fullName evidence="2">Uncharacterized protein</fullName>
    </submittedName>
</protein>
<accession>A0ABW3FM45</accession>
<reference evidence="3" key="1">
    <citation type="journal article" date="2019" name="Int. J. Syst. Evol. Microbiol.">
        <title>The Global Catalogue of Microorganisms (GCM) 10K type strain sequencing project: providing services to taxonomists for standard genome sequencing and annotation.</title>
        <authorList>
            <consortium name="The Broad Institute Genomics Platform"/>
            <consortium name="The Broad Institute Genome Sequencing Center for Infectious Disease"/>
            <person name="Wu L."/>
            <person name="Ma J."/>
        </authorList>
    </citation>
    <scope>NUCLEOTIDE SEQUENCE [LARGE SCALE GENOMIC DNA]</scope>
    <source>
        <strain evidence="3">CCUG 56401</strain>
    </source>
</reference>
<gene>
    <name evidence="2" type="ORF">ACFQ16_02350</name>
</gene>
<dbReference type="RefSeq" id="WP_263249758.1">
    <property type="nucleotide sequence ID" value="NZ_BAABLT010000022.1"/>
</dbReference>
<feature type="compositionally biased region" description="Pro residues" evidence="1">
    <location>
        <begin position="112"/>
        <end position="126"/>
    </location>
</feature>
<name>A0ABW3FM45_9PSEU</name>
<evidence type="ECO:0000256" key="1">
    <source>
        <dbReference type="SAM" id="MobiDB-lite"/>
    </source>
</evidence>
<comment type="caution">
    <text evidence="2">The sequence shown here is derived from an EMBL/GenBank/DDBJ whole genome shotgun (WGS) entry which is preliminary data.</text>
</comment>
<dbReference type="Proteomes" id="UP001597018">
    <property type="component" value="Unassembled WGS sequence"/>
</dbReference>
<feature type="compositionally biased region" description="Basic and acidic residues" evidence="1">
    <location>
        <begin position="1"/>
        <end position="17"/>
    </location>
</feature>
<feature type="compositionally biased region" description="Pro residues" evidence="1">
    <location>
        <begin position="84"/>
        <end position="93"/>
    </location>
</feature>
<sequence>MVSRVRERAEFLKRQDQKGGVQEIGAVTEDAQYEDPDPVVEGFSQDLAARHRQQRQEQEPATTEPQSSDRNVQAGRAPQDVPVRPEPVRPPEPSGWNVQVGRFGRRAEQPKHAPPQATPAPPPPKPAPRRQQPVHDDDDDFENQSWLR</sequence>
<proteinExistence type="predicted"/>
<feature type="compositionally biased region" description="Polar residues" evidence="1">
    <location>
        <begin position="60"/>
        <end position="71"/>
    </location>
</feature>
<dbReference type="EMBL" id="JBHTIW010000001">
    <property type="protein sequence ID" value="MFD0918573.1"/>
    <property type="molecule type" value="Genomic_DNA"/>
</dbReference>
<evidence type="ECO:0000313" key="2">
    <source>
        <dbReference type="EMBL" id="MFD0918573.1"/>
    </source>
</evidence>
<keyword evidence="3" id="KW-1185">Reference proteome</keyword>
<feature type="region of interest" description="Disordered" evidence="1">
    <location>
        <begin position="1"/>
        <end position="148"/>
    </location>
</feature>